<reference evidence="8" key="1">
    <citation type="submission" date="2025-08" db="UniProtKB">
        <authorList>
            <consortium name="RefSeq"/>
        </authorList>
    </citation>
    <scope>IDENTIFICATION</scope>
</reference>
<dbReference type="Pfam" id="PF15227">
    <property type="entry name" value="zf-C3HC4_4"/>
    <property type="match status" value="1"/>
</dbReference>
<proteinExistence type="predicted"/>
<accession>A0ABM1JX02</accession>
<evidence type="ECO:0000313" key="8">
    <source>
        <dbReference type="RefSeq" id="XP_015265989.1"/>
    </source>
</evidence>
<dbReference type="InterPro" id="IPR013083">
    <property type="entry name" value="Znf_RING/FYVE/PHD"/>
</dbReference>
<keyword evidence="7" id="KW-1185">Reference proteome</keyword>
<evidence type="ECO:0000259" key="6">
    <source>
        <dbReference type="PROSITE" id="PS50119"/>
    </source>
</evidence>
<gene>
    <name evidence="8" type="primary">LOC107109799</name>
</gene>
<dbReference type="Gene3D" id="3.30.40.10">
    <property type="entry name" value="Zinc/RING finger domain, C3HC4 (zinc finger)"/>
    <property type="match status" value="1"/>
</dbReference>
<dbReference type="InterPro" id="IPR000315">
    <property type="entry name" value="Znf_B-box"/>
</dbReference>
<keyword evidence="3" id="KW-0862">Zinc</keyword>
<keyword evidence="1" id="KW-0479">Metal-binding</keyword>
<organism evidence="7 8">
    <name type="scientific">Gekko japonicus</name>
    <name type="common">Schlegel's Japanese gecko</name>
    <dbReference type="NCBI Taxonomy" id="146911"/>
    <lineage>
        <taxon>Eukaryota</taxon>
        <taxon>Metazoa</taxon>
        <taxon>Chordata</taxon>
        <taxon>Craniata</taxon>
        <taxon>Vertebrata</taxon>
        <taxon>Euteleostomi</taxon>
        <taxon>Lepidosauria</taxon>
        <taxon>Squamata</taxon>
        <taxon>Bifurcata</taxon>
        <taxon>Gekkota</taxon>
        <taxon>Gekkonidae</taxon>
        <taxon>Gekkoninae</taxon>
        <taxon>Gekko</taxon>
    </lineage>
</organism>
<evidence type="ECO:0000256" key="2">
    <source>
        <dbReference type="ARBA" id="ARBA00022771"/>
    </source>
</evidence>
<dbReference type="Pfam" id="PF00643">
    <property type="entry name" value="zf-B_box"/>
    <property type="match status" value="1"/>
</dbReference>
<dbReference type="Proteomes" id="UP000694871">
    <property type="component" value="Unplaced"/>
</dbReference>
<dbReference type="SUPFAM" id="SSF57850">
    <property type="entry name" value="RING/U-box"/>
    <property type="match status" value="1"/>
</dbReference>
<dbReference type="SMART" id="SM00184">
    <property type="entry name" value="RING"/>
    <property type="match status" value="1"/>
</dbReference>
<dbReference type="PROSITE" id="PS00518">
    <property type="entry name" value="ZF_RING_1"/>
    <property type="match status" value="1"/>
</dbReference>
<dbReference type="Gene3D" id="3.30.160.60">
    <property type="entry name" value="Classic Zinc Finger"/>
    <property type="match status" value="1"/>
</dbReference>
<dbReference type="InterPro" id="IPR017907">
    <property type="entry name" value="Znf_RING_CS"/>
</dbReference>
<dbReference type="InterPro" id="IPR001841">
    <property type="entry name" value="Znf_RING"/>
</dbReference>
<dbReference type="GeneID" id="107109799"/>
<dbReference type="InterPro" id="IPR050143">
    <property type="entry name" value="TRIM/RBCC"/>
</dbReference>
<evidence type="ECO:0000313" key="7">
    <source>
        <dbReference type="Proteomes" id="UP000694871"/>
    </source>
</evidence>
<name>A0ABM1JX02_GEKJA</name>
<evidence type="ECO:0000256" key="3">
    <source>
        <dbReference type="ARBA" id="ARBA00022833"/>
    </source>
</evidence>
<dbReference type="PROSITE" id="PS50089">
    <property type="entry name" value="ZF_RING_2"/>
    <property type="match status" value="1"/>
</dbReference>
<dbReference type="PROSITE" id="PS50119">
    <property type="entry name" value="ZF_BBOX"/>
    <property type="match status" value="1"/>
</dbReference>
<sequence length="275" mass="31799">MASDNPWARLREEATCAICWKYYTNPSILDCGHSFCADCISECWKEIPDNTACPQCRTAVERKNCRLNTCLANVVELAKQMPSFVKEGEVRKVCEKHPEPSGTAFCVRDQIVFCQVCEGSEQHRDHYLASVKETAQLYKGWYSTYVETLNEVRAQMVRNKFHILGWSENLQKNSVTEHQTIATVFKQLYDFLINQEDYLLTRFKSVTGEVADKRNRDLAHLCLDIFTLENNIRLLEEKASQPVHEFLRVRLWAILCWGFPLPPRESWGETLLGPP</sequence>
<evidence type="ECO:0000259" key="5">
    <source>
        <dbReference type="PROSITE" id="PS50089"/>
    </source>
</evidence>
<feature type="domain" description="B box-type" evidence="6">
    <location>
        <begin position="89"/>
        <end position="131"/>
    </location>
</feature>
<protein>
    <submittedName>
        <fullName evidence="8">Zinc finger protein RFP-like</fullName>
    </submittedName>
</protein>
<evidence type="ECO:0000256" key="1">
    <source>
        <dbReference type="ARBA" id="ARBA00022723"/>
    </source>
</evidence>
<dbReference type="SUPFAM" id="SSF57845">
    <property type="entry name" value="B-box zinc-binding domain"/>
    <property type="match status" value="1"/>
</dbReference>
<evidence type="ECO:0000256" key="4">
    <source>
        <dbReference type="PROSITE-ProRule" id="PRU00024"/>
    </source>
</evidence>
<feature type="domain" description="RING-type" evidence="5">
    <location>
        <begin position="16"/>
        <end position="57"/>
    </location>
</feature>
<dbReference type="RefSeq" id="XP_015265989.1">
    <property type="nucleotide sequence ID" value="XM_015410503.1"/>
</dbReference>
<keyword evidence="2 4" id="KW-0863">Zinc-finger</keyword>
<dbReference type="PANTHER" id="PTHR24103">
    <property type="entry name" value="E3 UBIQUITIN-PROTEIN LIGASE TRIM"/>
    <property type="match status" value="1"/>
</dbReference>